<feature type="binding site" evidence="8">
    <location>
        <position position="79"/>
    </location>
    <ligand>
        <name>Zn(2+)</name>
        <dbReference type="ChEBI" id="CHEBI:29105"/>
        <label>2</label>
    </ligand>
</feature>
<accession>C5FUC4</accession>
<dbReference type="EMBL" id="DS995706">
    <property type="protein sequence ID" value="EEQ33508.1"/>
    <property type="molecule type" value="Genomic_DNA"/>
</dbReference>
<feature type="binding site" evidence="8">
    <location>
        <position position="6"/>
    </location>
    <ligand>
        <name>Zn(2+)</name>
        <dbReference type="ChEBI" id="CHEBI:29105"/>
        <label>1</label>
    </ligand>
</feature>
<dbReference type="InterPro" id="IPR034004">
    <property type="entry name" value="Zn_ribbon_RPA12_C"/>
</dbReference>
<protein>
    <recommendedName>
        <fullName evidence="7">DNA-directed RNA polymerase subunit</fullName>
    </recommendedName>
</protein>
<dbReference type="OrthoDB" id="10056816at2759"/>
<dbReference type="SUPFAM" id="SSF57783">
    <property type="entry name" value="Zinc beta-ribbon"/>
    <property type="match status" value="1"/>
</dbReference>
<evidence type="ECO:0000256" key="7">
    <source>
        <dbReference type="PIRNR" id="PIRNR005586"/>
    </source>
</evidence>
<evidence type="ECO:0000259" key="10">
    <source>
        <dbReference type="PROSITE" id="PS51133"/>
    </source>
</evidence>
<dbReference type="Pfam" id="PF01096">
    <property type="entry name" value="Zn_ribbon_TFIIS"/>
    <property type="match status" value="1"/>
</dbReference>
<dbReference type="GO" id="GO:0006363">
    <property type="term" value="P:termination of RNA polymerase I transcription"/>
    <property type="evidence" value="ECO:0007669"/>
    <property type="project" value="TreeGrafter"/>
</dbReference>
<keyword evidence="2 7" id="KW-0240">DNA-directed RNA polymerase</keyword>
<keyword evidence="6 7" id="KW-0539">Nucleus</keyword>
<keyword evidence="4 9" id="KW-0863">Zinc-finger</keyword>
<feature type="binding site" evidence="8">
    <location>
        <position position="23"/>
    </location>
    <ligand>
        <name>Zn(2+)</name>
        <dbReference type="ChEBI" id="CHEBI:29105"/>
        <label>1</label>
    </ligand>
</feature>
<feature type="binding site" evidence="8">
    <location>
        <position position="26"/>
    </location>
    <ligand>
        <name>Zn(2+)</name>
        <dbReference type="ChEBI" id="CHEBI:29105"/>
        <label>1</label>
    </ligand>
</feature>
<organism evidence="11 12">
    <name type="scientific">Arthroderma otae (strain ATCC MYA-4605 / CBS 113480)</name>
    <name type="common">Microsporum canis</name>
    <dbReference type="NCBI Taxonomy" id="554155"/>
    <lineage>
        <taxon>Eukaryota</taxon>
        <taxon>Fungi</taxon>
        <taxon>Dikarya</taxon>
        <taxon>Ascomycota</taxon>
        <taxon>Pezizomycotina</taxon>
        <taxon>Eurotiomycetes</taxon>
        <taxon>Eurotiomycetidae</taxon>
        <taxon>Onygenales</taxon>
        <taxon>Arthrodermataceae</taxon>
        <taxon>Microsporum</taxon>
    </lineage>
</organism>
<feature type="binding site" evidence="8">
    <location>
        <position position="107"/>
    </location>
    <ligand>
        <name>Zn(2+)</name>
        <dbReference type="ChEBI" id="CHEBI:29105"/>
        <label>2</label>
    </ligand>
</feature>
<dbReference type="RefSeq" id="XP_002844363.1">
    <property type="nucleotide sequence ID" value="XM_002844317.1"/>
</dbReference>
<evidence type="ECO:0000313" key="11">
    <source>
        <dbReference type="EMBL" id="EEQ33508.1"/>
    </source>
</evidence>
<dbReference type="OMA" id="INLPCER"/>
<dbReference type="SMART" id="SM00440">
    <property type="entry name" value="ZnF_C2C2"/>
    <property type="match status" value="1"/>
</dbReference>
<dbReference type="VEuPathDB" id="FungiDB:MCYG_06327"/>
<comment type="similarity">
    <text evidence="7">Belongs to the archaeal rpoM/eukaryotic RPA12/RPB9/RPC11 RNA polymerase family.</text>
</comment>
<keyword evidence="12" id="KW-1185">Reference proteome</keyword>
<reference evidence="12" key="1">
    <citation type="journal article" date="2012" name="MBio">
        <title>Comparative genome analysis of Trichophyton rubrum and related dermatophytes reveals candidate genes involved in infection.</title>
        <authorList>
            <person name="Martinez D.A."/>
            <person name="Oliver B.G."/>
            <person name="Graeser Y."/>
            <person name="Goldberg J.M."/>
            <person name="Li W."/>
            <person name="Martinez-Rossi N.M."/>
            <person name="Monod M."/>
            <person name="Shelest E."/>
            <person name="Barton R.C."/>
            <person name="Birch E."/>
            <person name="Brakhage A.A."/>
            <person name="Chen Z."/>
            <person name="Gurr S.J."/>
            <person name="Heiman D."/>
            <person name="Heitman J."/>
            <person name="Kosti I."/>
            <person name="Rossi A."/>
            <person name="Saif S."/>
            <person name="Samalova M."/>
            <person name="Saunders C.W."/>
            <person name="Shea T."/>
            <person name="Summerbell R.C."/>
            <person name="Xu J."/>
            <person name="Young S."/>
            <person name="Zeng Q."/>
            <person name="Birren B.W."/>
            <person name="Cuomo C.A."/>
            <person name="White T.C."/>
        </authorList>
    </citation>
    <scope>NUCLEOTIDE SEQUENCE [LARGE SCALE GENOMIC DNA]</scope>
    <source>
        <strain evidence="12">ATCC MYA-4605 / CBS 113480</strain>
    </source>
</reference>
<keyword evidence="7" id="KW-0804">Transcription</keyword>
<evidence type="ECO:0000256" key="6">
    <source>
        <dbReference type="ARBA" id="ARBA00023242"/>
    </source>
</evidence>
<dbReference type="GO" id="GO:0008270">
    <property type="term" value="F:zinc ion binding"/>
    <property type="evidence" value="ECO:0007669"/>
    <property type="project" value="UniProtKB-KW"/>
</dbReference>
<evidence type="ECO:0000256" key="1">
    <source>
        <dbReference type="ARBA" id="ARBA00004604"/>
    </source>
</evidence>
<dbReference type="InterPro" id="IPR012164">
    <property type="entry name" value="Rpa12/Rpb9/Rpc10/TFS"/>
</dbReference>
<dbReference type="AlphaFoldDB" id="C5FUC4"/>
<dbReference type="GO" id="GO:0005736">
    <property type="term" value="C:RNA polymerase I complex"/>
    <property type="evidence" value="ECO:0007669"/>
    <property type="project" value="TreeGrafter"/>
</dbReference>
<evidence type="ECO:0000256" key="8">
    <source>
        <dbReference type="PIRSR" id="PIRSR005586-1"/>
    </source>
</evidence>
<name>C5FUC4_ARTOC</name>
<dbReference type="PANTHER" id="PTHR11239:SF14">
    <property type="entry name" value="DNA-DIRECTED RNA POLYMERASE I SUBUNIT RPA12"/>
    <property type="match status" value="1"/>
</dbReference>
<dbReference type="CDD" id="cd10507">
    <property type="entry name" value="Zn-ribbon_RPA12"/>
    <property type="match status" value="1"/>
</dbReference>
<keyword evidence="5 8" id="KW-0862">Zinc</keyword>
<dbReference type="STRING" id="554155.C5FUC4"/>
<evidence type="ECO:0000313" key="12">
    <source>
        <dbReference type="Proteomes" id="UP000002035"/>
    </source>
</evidence>
<evidence type="ECO:0000256" key="3">
    <source>
        <dbReference type="ARBA" id="ARBA00022723"/>
    </source>
</evidence>
<dbReference type="HOGENOM" id="CLU_093932_1_1_1"/>
<comment type="subcellular location">
    <subcellularLocation>
        <location evidence="1">Nucleus</location>
        <location evidence="1">Nucleolus</location>
    </subcellularLocation>
</comment>
<dbReference type="PROSITE" id="PS51133">
    <property type="entry name" value="ZF_TFIIS_2"/>
    <property type="match status" value="1"/>
</dbReference>
<dbReference type="GO" id="GO:0003676">
    <property type="term" value="F:nucleic acid binding"/>
    <property type="evidence" value="ECO:0007669"/>
    <property type="project" value="InterPro"/>
</dbReference>
<feature type="domain" description="TFIIS-type" evidence="10">
    <location>
        <begin position="72"/>
        <end position="112"/>
    </location>
</feature>
<evidence type="ECO:0000256" key="2">
    <source>
        <dbReference type="ARBA" id="ARBA00022478"/>
    </source>
</evidence>
<evidence type="ECO:0000256" key="4">
    <source>
        <dbReference type="ARBA" id="ARBA00022771"/>
    </source>
</evidence>
<feature type="binding site" evidence="8">
    <location>
        <position position="104"/>
    </location>
    <ligand>
        <name>Zn(2+)</name>
        <dbReference type="ChEBI" id="CHEBI:29105"/>
        <label>2</label>
    </ligand>
</feature>
<feature type="binding site" evidence="8">
    <location>
        <position position="76"/>
    </location>
    <ligand>
        <name>Zn(2+)</name>
        <dbReference type="ChEBI" id="CHEBI:29105"/>
        <label>2</label>
    </ligand>
</feature>
<keyword evidence="3 8" id="KW-0479">Metal-binding</keyword>
<dbReference type="GeneID" id="9226900"/>
<proteinExistence type="inferred from homology"/>
<dbReference type="eggNOG" id="KOG2907">
    <property type="taxonomic scope" value="Eukaryota"/>
</dbReference>
<feature type="binding site" evidence="8">
    <location>
        <position position="9"/>
    </location>
    <ligand>
        <name>Zn(2+)</name>
        <dbReference type="ChEBI" id="CHEBI:29105"/>
        <label>1</label>
    </ligand>
</feature>
<dbReference type="Proteomes" id="UP000002035">
    <property type="component" value="Unassembled WGS sequence"/>
</dbReference>
<feature type="zinc finger region" description="C4-type" evidence="9">
    <location>
        <begin position="6"/>
        <end position="26"/>
    </location>
</feature>
<dbReference type="Gene3D" id="2.20.25.10">
    <property type="match status" value="1"/>
</dbReference>
<evidence type="ECO:0000256" key="9">
    <source>
        <dbReference type="PIRSR" id="PIRSR005586-2"/>
    </source>
</evidence>
<comment type="function">
    <text evidence="7">DNA-dependent RNA polymerase catalyzes the transcription of DNA into RNA using the four ribonucleoside triphosphates as substrates.</text>
</comment>
<dbReference type="PANTHER" id="PTHR11239">
    <property type="entry name" value="DNA-DIRECTED RNA POLYMERASE"/>
    <property type="match status" value="1"/>
</dbReference>
<gene>
    <name evidence="11" type="ORF">MCYG_06327</name>
</gene>
<dbReference type="PROSITE" id="PS00466">
    <property type="entry name" value="ZF_TFIIS_1"/>
    <property type="match status" value="1"/>
</dbReference>
<sequence length="115" mass="12892">MAPQFCDSCGMILDELASTTIQCDVCGELNTNRLLTQTKDIISTSSNFPSSLRAKRSQVQVSTVQARESRTIQVDCEKCDAKEVTWSEMQLRSADEGSTIFYRCSKCGHKWTQNN</sequence>
<dbReference type="PIRSF" id="PIRSF005586">
    <property type="entry name" value="RNApol_RpoM"/>
    <property type="match status" value="1"/>
</dbReference>
<evidence type="ECO:0000256" key="5">
    <source>
        <dbReference type="ARBA" id="ARBA00022833"/>
    </source>
</evidence>
<dbReference type="InterPro" id="IPR001222">
    <property type="entry name" value="Znf_TFIIS"/>
</dbReference>
<dbReference type="GO" id="GO:0003899">
    <property type="term" value="F:DNA-directed RNA polymerase activity"/>
    <property type="evidence" value="ECO:0007669"/>
    <property type="project" value="InterPro"/>
</dbReference>